<keyword evidence="1" id="KW-0732">Signal</keyword>
<proteinExistence type="predicted"/>
<feature type="signal peptide" evidence="1">
    <location>
        <begin position="1"/>
        <end position="20"/>
    </location>
</feature>
<evidence type="ECO:0000313" key="3">
    <source>
        <dbReference type="Proteomes" id="UP001529514"/>
    </source>
</evidence>
<organism evidence="2 3">
    <name type="scientific">Xenorhabdus taiwanensis</name>
    <dbReference type="NCBI Taxonomy" id="3085177"/>
    <lineage>
        <taxon>Bacteria</taxon>
        <taxon>Pseudomonadati</taxon>
        <taxon>Pseudomonadota</taxon>
        <taxon>Gammaproteobacteria</taxon>
        <taxon>Enterobacterales</taxon>
        <taxon>Morganellaceae</taxon>
        <taxon>Xenorhabdus</taxon>
    </lineage>
</organism>
<dbReference type="Proteomes" id="UP001529514">
    <property type="component" value="Chromosome"/>
</dbReference>
<evidence type="ECO:0000256" key="1">
    <source>
        <dbReference type="SAM" id="SignalP"/>
    </source>
</evidence>
<protein>
    <recommendedName>
        <fullName evidence="4">Lipoprotein</fullName>
    </recommendedName>
</protein>
<accession>A0ABM8JVE5</accession>
<feature type="chain" id="PRO_5045631808" description="Lipoprotein" evidence="1">
    <location>
        <begin position="21"/>
        <end position="153"/>
    </location>
</feature>
<dbReference type="PROSITE" id="PS51257">
    <property type="entry name" value="PROKAR_LIPOPROTEIN"/>
    <property type="match status" value="1"/>
</dbReference>
<evidence type="ECO:0000313" key="2">
    <source>
        <dbReference type="EMBL" id="BET96670.1"/>
    </source>
</evidence>
<gene>
    <name evidence="2" type="ORF">TCT1_15910</name>
</gene>
<sequence length="153" mass="17220">MKKYILLILVMIALSCSACSSDMKITETKHFLKPDDIVLKSDNLGLAGMKECGKGYVVGVWSHLNEWNEWGVWLSEKGRSYSYGDSKFYWAYDYLNLDHDNGRNAYATILAAEATGQIVELLDDKPGNCMILTVGKESKFDGPRFNSVKAFFP</sequence>
<dbReference type="EMBL" id="AP028978">
    <property type="protein sequence ID" value="BET96670.1"/>
    <property type="molecule type" value="Genomic_DNA"/>
</dbReference>
<reference evidence="2 3" key="1">
    <citation type="submission" date="2023-10" db="EMBL/GenBank/DDBJ databases">
        <title>Xenorhabdus taiwanensis sp. nov., a symbiotic bacterium associated with the entomopathogenic nematode Steinernema taiwanensis.</title>
        <authorList>
            <person name="Tseng C.T."/>
            <person name="Shu H.Y."/>
            <person name="Chen M.H."/>
            <person name="Fang Y.J."/>
            <person name="Wu T.L."/>
            <person name="Lin Y.C."/>
            <person name="Huang C.J."/>
        </authorList>
    </citation>
    <scope>NUCLEOTIDE SEQUENCE [LARGE SCALE GENOMIC DNA]</scope>
    <source>
        <strain evidence="2 3">TCT-1</strain>
    </source>
</reference>
<name>A0ABM8JVE5_9GAMM</name>
<evidence type="ECO:0008006" key="4">
    <source>
        <dbReference type="Google" id="ProtNLM"/>
    </source>
</evidence>
<keyword evidence="3" id="KW-1185">Reference proteome</keyword>